<accession>L1L495</accession>
<dbReference type="PATRIC" id="fig|698759.3.peg.1593"/>
<organism evidence="2 3">
    <name type="scientific">Streptomyces ipomoeae 91-03</name>
    <dbReference type="NCBI Taxonomy" id="698759"/>
    <lineage>
        <taxon>Bacteria</taxon>
        <taxon>Bacillati</taxon>
        <taxon>Actinomycetota</taxon>
        <taxon>Actinomycetes</taxon>
        <taxon>Kitasatosporales</taxon>
        <taxon>Streptomycetaceae</taxon>
        <taxon>Streptomyces</taxon>
    </lineage>
</organism>
<dbReference type="EMBL" id="AEJC01000114">
    <property type="protein sequence ID" value="EKX67861.1"/>
    <property type="molecule type" value="Genomic_DNA"/>
</dbReference>
<dbReference type="Proteomes" id="UP000010411">
    <property type="component" value="Unassembled WGS sequence"/>
</dbReference>
<comment type="caution">
    <text evidence="2">The sequence shown here is derived from an EMBL/GenBank/DDBJ whole genome shotgun (WGS) entry which is preliminary data.</text>
</comment>
<evidence type="ECO:0000313" key="2">
    <source>
        <dbReference type="EMBL" id="EKX67861.1"/>
    </source>
</evidence>
<reference evidence="2 3" key="1">
    <citation type="submission" date="2012-11" db="EMBL/GenBank/DDBJ databases">
        <authorList>
            <person name="Huguet-Tapia J.C."/>
            <person name="Durkin A.S."/>
            <person name="Pettis G.S."/>
            <person name="Badger J.H."/>
        </authorList>
    </citation>
    <scope>NUCLEOTIDE SEQUENCE [LARGE SCALE GENOMIC DNA]</scope>
    <source>
        <strain evidence="2 3">91-03</strain>
    </source>
</reference>
<proteinExistence type="predicted"/>
<protein>
    <submittedName>
        <fullName evidence="2">Uncharacterized protein</fullName>
    </submittedName>
</protein>
<feature type="compositionally biased region" description="Basic and acidic residues" evidence="1">
    <location>
        <begin position="1"/>
        <end position="16"/>
    </location>
</feature>
<feature type="region of interest" description="Disordered" evidence="1">
    <location>
        <begin position="1"/>
        <end position="28"/>
    </location>
</feature>
<evidence type="ECO:0000256" key="1">
    <source>
        <dbReference type="SAM" id="MobiDB-lite"/>
    </source>
</evidence>
<sequence>MERGGPRPVGRCDAHRTPVVTSAGDPAGTPELPVSFYARQSPAWSGQLSRFQPWTARDRYMNWAASAEIRLG</sequence>
<name>L1L495_9ACTN</name>
<keyword evidence="3" id="KW-1185">Reference proteome</keyword>
<dbReference type="AlphaFoldDB" id="L1L495"/>
<gene>
    <name evidence="2" type="ORF">STRIP9103_02036</name>
</gene>
<evidence type="ECO:0000313" key="3">
    <source>
        <dbReference type="Proteomes" id="UP000010411"/>
    </source>
</evidence>